<evidence type="ECO:0000313" key="1">
    <source>
        <dbReference type="EMBL" id="KAK1675941.1"/>
    </source>
</evidence>
<protein>
    <submittedName>
        <fullName evidence="1">Uncharacterized protein</fullName>
    </submittedName>
</protein>
<reference evidence="1" key="1">
    <citation type="submission" date="2021-06" db="EMBL/GenBank/DDBJ databases">
        <title>Comparative genomics, transcriptomics and evolutionary studies reveal genomic signatures of adaptation to plant cell wall in hemibiotrophic fungi.</title>
        <authorList>
            <consortium name="DOE Joint Genome Institute"/>
            <person name="Baroncelli R."/>
            <person name="Diaz J.F."/>
            <person name="Benocci T."/>
            <person name="Peng M."/>
            <person name="Battaglia E."/>
            <person name="Haridas S."/>
            <person name="Andreopoulos W."/>
            <person name="Labutti K."/>
            <person name="Pangilinan J."/>
            <person name="Floch G.L."/>
            <person name="Makela M.R."/>
            <person name="Henrissat B."/>
            <person name="Grigoriev I.V."/>
            <person name="Crouch J.A."/>
            <person name="De Vries R.P."/>
            <person name="Sukno S.A."/>
            <person name="Thon M.R."/>
        </authorList>
    </citation>
    <scope>NUCLEOTIDE SEQUENCE</scope>
    <source>
        <strain evidence="1">CBS 193.32</strain>
    </source>
</reference>
<sequence length="151" mass="16872">MEKYLKPGVHYIVINGRYYVSKDLHLTNFGDTVVKPAAGDPKPQSEGRAVLANLRPRIRVPITLKKNPGAHVDRGFDKLYDRINLYKPLGPGLVQEDEGWVGQAGHRLNVVLPDLNGYAENEEASVPNGLEYQQHVAMAPMAPWHPNNLQE</sequence>
<comment type="caution">
    <text evidence="1">The sequence shown here is derived from an EMBL/GenBank/DDBJ whole genome shotgun (WGS) entry which is preliminary data.</text>
</comment>
<dbReference type="AlphaFoldDB" id="A0AAJ0AL72"/>
<proteinExistence type="predicted"/>
<keyword evidence="2" id="KW-1185">Reference proteome</keyword>
<accession>A0AAJ0AL72</accession>
<dbReference type="Proteomes" id="UP001224890">
    <property type="component" value="Unassembled WGS sequence"/>
</dbReference>
<dbReference type="RefSeq" id="XP_060429944.1">
    <property type="nucleotide sequence ID" value="XM_060579422.1"/>
</dbReference>
<gene>
    <name evidence="1" type="ORF">BDP55DRAFT_728299</name>
</gene>
<dbReference type="EMBL" id="JAHMHR010000019">
    <property type="protein sequence ID" value="KAK1675941.1"/>
    <property type="molecule type" value="Genomic_DNA"/>
</dbReference>
<dbReference type="GeneID" id="85463948"/>
<evidence type="ECO:0000313" key="2">
    <source>
        <dbReference type="Proteomes" id="UP001224890"/>
    </source>
</evidence>
<name>A0AAJ0AL72_9PEZI</name>
<organism evidence="1 2">
    <name type="scientific">Colletotrichum godetiae</name>
    <dbReference type="NCBI Taxonomy" id="1209918"/>
    <lineage>
        <taxon>Eukaryota</taxon>
        <taxon>Fungi</taxon>
        <taxon>Dikarya</taxon>
        <taxon>Ascomycota</taxon>
        <taxon>Pezizomycotina</taxon>
        <taxon>Sordariomycetes</taxon>
        <taxon>Hypocreomycetidae</taxon>
        <taxon>Glomerellales</taxon>
        <taxon>Glomerellaceae</taxon>
        <taxon>Colletotrichum</taxon>
        <taxon>Colletotrichum acutatum species complex</taxon>
    </lineage>
</organism>